<reference evidence="15" key="1">
    <citation type="submission" date="2009-09" db="EMBL/GenBank/DDBJ databases">
        <title>The complete genome of Kribbella flavida DSM 17836.</title>
        <authorList>
            <consortium name="US DOE Joint Genome Institute (JGI-PGF)"/>
            <person name="Lucas S."/>
            <person name="Copeland A."/>
            <person name="Lapidus A."/>
            <person name="Glavina del Rio T."/>
            <person name="Dalin E."/>
            <person name="Tice H."/>
            <person name="Bruce D."/>
            <person name="Goodwin L."/>
            <person name="Pitluck S."/>
            <person name="Kyrpides N."/>
            <person name="Mavromatis K."/>
            <person name="Ivanova N."/>
            <person name="Saunders E."/>
            <person name="Brettin T."/>
            <person name="Detter J.C."/>
            <person name="Han C."/>
            <person name="Larimer F."/>
            <person name="Land M."/>
            <person name="Hauser L."/>
            <person name="Markowitz V."/>
            <person name="Cheng J.-F."/>
            <person name="Hugenholtz P."/>
            <person name="Woyke T."/>
            <person name="Wu D."/>
            <person name="Pukall R."/>
            <person name="Klenk H.-P."/>
            <person name="Eisen J.A."/>
        </authorList>
    </citation>
    <scope>NUCLEOTIDE SEQUENCE [LARGE SCALE GENOMIC DNA]</scope>
    <source>
        <strain evidence="15">DSM 17836 / JCM 10339 / NBRC 14399</strain>
    </source>
</reference>
<dbReference type="InterPro" id="IPR017871">
    <property type="entry name" value="ABC_transporter-like_CS"/>
</dbReference>
<feature type="transmembrane region" description="Helical" evidence="11">
    <location>
        <begin position="324"/>
        <end position="340"/>
    </location>
</feature>
<dbReference type="Gene3D" id="1.20.1560.10">
    <property type="entry name" value="ABC transporter type 1, transmembrane domain"/>
    <property type="match status" value="1"/>
</dbReference>
<dbReference type="SMART" id="SM00382">
    <property type="entry name" value="AAA"/>
    <property type="match status" value="1"/>
</dbReference>
<dbReference type="HOGENOM" id="CLU_000604_84_3_11"/>
<keyword evidence="7 11" id="KW-1133">Transmembrane helix</keyword>
<dbReference type="EMBL" id="CP001736">
    <property type="protein sequence ID" value="ADB31344.1"/>
    <property type="molecule type" value="Genomic_DNA"/>
</dbReference>
<dbReference type="InterPro" id="IPR011527">
    <property type="entry name" value="ABC1_TM_dom"/>
</dbReference>
<dbReference type="GO" id="GO:0005886">
    <property type="term" value="C:plasma membrane"/>
    <property type="evidence" value="ECO:0007669"/>
    <property type="project" value="UniProtKB-SubCell"/>
</dbReference>
<dbReference type="GO" id="GO:0016887">
    <property type="term" value="F:ATP hydrolysis activity"/>
    <property type="evidence" value="ECO:0007669"/>
    <property type="project" value="InterPro"/>
</dbReference>
<name>D2PTN1_KRIFD</name>
<dbReference type="FunFam" id="3.40.50.300:FF:000299">
    <property type="entry name" value="ABC transporter ATP-binding protein/permease"/>
    <property type="match status" value="1"/>
</dbReference>
<evidence type="ECO:0000259" key="13">
    <source>
        <dbReference type="PROSITE" id="PS50929"/>
    </source>
</evidence>
<feature type="domain" description="ABC transporter" evidence="12">
    <location>
        <begin position="394"/>
        <end position="628"/>
    </location>
</feature>
<evidence type="ECO:0000256" key="11">
    <source>
        <dbReference type="SAM" id="Phobius"/>
    </source>
</evidence>
<keyword evidence="3" id="KW-1003">Cell membrane</keyword>
<dbReference type="Proteomes" id="UP000007967">
    <property type="component" value="Chromosome"/>
</dbReference>
<dbReference type="InterPro" id="IPR039421">
    <property type="entry name" value="Type_1_exporter"/>
</dbReference>
<dbReference type="eggNOG" id="COG1132">
    <property type="taxonomic scope" value="Bacteria"/>
</dbReference>
<dbReference type="PROSITE" id="PS50929">
    <property type="entry name" value="ABC_TM1F"/>
    <property type="match status" value="1"/>
</dbReference>
<evidence type="ECO:0000256" key="3">
    <source>
        <dbReference type="ARBA" id="ARBA00022475"/>
    </source>
</evidence>
<feature type="transmembrane region" description="Helical" evidence="11">
    <location>
        <begin position="192"/>
        <end position="210"/>
    </location>
</feature>
<keyword evidence="15" id="KW-1185">Reference proteome</keyword>
<feature type="transmembrane region" description="Helical" evidence="11">
    <location>
        <begin position="71"/>
        <end position="93"/>
    </location>
</feature>
<dbReference type="PROSITE" id="PS00211">
    <property type="entry name" value="ABC_TRANSPORTER_1"/>
    <property type="match status" value="1"/>
</dbReference>
<gene>
    <name evidence="14" type="ordered locus">Kfla_2268</name>
</gene>
<dbReference type="AlphaFoldDB" id="D2PTN1"/>
<evidence type="ECO:0000256" key="10">
    <source>
        <dbReference type="SAM" id="MobiDB-lite"/>
    </source>
</evidence>
<proteinExistence type="inferred from homology"/>
<evidence type="ECO:0000256" key="5">
    <source>
        <dbReference type="ARBA" id="ARBA00022741"/>
    </source>
</evidence>
<dbReference type="SUPFAM" id="SSF52540">
    <property type="entry name" value="P-loop containing nucleoside triphosphate hydrolases"/>
    <property type="match status" value="1"/>
</dbReference>
<evidence type="ECO:0000256" key="9">
    <source>
        <dbReference type="ARBA" id="ARBA00061644"/>
    </source>
</evidence>
<keyword evidence="4 11" id="KW-0812">Transmembrane</keyword>
<dbReference type="OrthoDB" id="9806127at2"/>
<evidence type="ECO:0000259" key="12">
    <source>
        <dbReference type="PROSITE" id="PS50893"/>
    </source>
</evidence>
<dbReference type="CDD" id="cd18546">
    <property type="entry name" value="ABC_6TM_Rv0194_D2_like"/>
    <property type="match status" value="1"/>
</dbReference>
<dbReference type="Gene3D" id="3.40.50.300">
    <property type="entry name" value="P-loop containing nucleotide triphosphate hydrolases"/>
    <property type="match status" value="1"/>
</dbReference>
<evidence type="ECO:0000313" key="14">
    <source>
        <dbReference type="EMBL" id="ADB31344.1"/>
    </source>
</evidence>
<keyword evidence="2" id="KW-0813">Transport</keyword>
<evidence type="ECO:0000256" key="1">
    <source>
        <dbReference type="ARBA" id="ARBA00004651"/>
    </source>
</evidence>
<dbReference type="PANTHER" id="PTHR43394">
    <property type="entry name" value="ATP-DEPENDENT PERMEASE MDL1, MITOCHONDRIAL"/>
    <property type="match status" value="1"/>
</dbReference>
<dbReference type="InterPro" id="IPR027417">
    <property type="entry name" value="P-loop_NTPase"/>
</dbReference>
<accession>D2PTN1</accession>
<feature type="transmembrane region" description="Helical" evidence="11">
    <location>
        <begin position="296"/>
        <end position="318"/>
    </location>
</feature>
<protein>
    <submittedName>
        <fullName evidence="14">ABC transporter related protein</fullName>
    </submittedName>
</protein>
<reference evidence="14 15" key="2">
    <citation type="journal article" date="2010" name="Stand. Genomic Sci.">
        <title>Complete genome sequence of Kribbella flavida type strain (IFO 14399).</title>
        <authorList>
            <person name="Pukall R."/>
            <person name="Lapidus A."/>
            <person name="Glavina Del Rio T."/>
            <person name="Copeland A."/>
            <person name="Tice H."/>
            <person name="Cheng J.-F."/>
            <person name="Lucas S."/>
            <person name="Chen F."/>
            <person name="Nolan M."/>
            <person name="LaButti K."/>
            <person name="Pati A."/>
            <person name="Ivanova N."/>
            <person name="Mavrommatis K."/>
            <person name="Mikhailova N."/>
            <person name="Pitluck S."/>
            <person name="Bruce D."/>
            <person name="Goodwin L."/>
            <person name="Land M."/>
            <person name="Hauser L."/>
            <person name="Chang Y.-J."/>
            <person name="Jeffries C.D."/>
            <person name="Chen A."/>
            <person name="Palaniappan K."/>
            <person name="Chain P."/>
            <person name="Rohde M."/>
            <person name="Goeker M."/>
            <person name="Bristow J."/>
            <person name="Eisen J.A."/>
            <person name="Markowitz V."/>
            <person name="Hugenholtz P."/>
            <person name="Kyrpides N.C."/>
            <person name="Klenk H.-P."/>
            <person name="Brettin T."/>
        </authorList>
    </citation>
    <scope>NUCLEOTIDE SEQUENCE [LARGE SCALE GENOMIC DNA]</scope>
    <source>
        <strain evidence="15">DSM 17836 / JCM 10339 / NBRC 14399</strain>
    </source>
</reference>
<evidence type="ECO:0000256" key="6">
    <source>
        <dbReference type="ARBA" id="ARBA00022840"/>
    </source>
</evidence>
<dbReference type="Pfam" id="PF00005">
    <property type="entry name" value="ABC_tran"/>
    <property type="match status" value="1"/>
</dbReference>
<dbReference type="GO" id="GO:0015421">
    <property type="term" value="F:ABC-type oligopeptide transporter activity"/>
    <property type="evidence" value="ECO:0007669"/>
    <property type="project" value="TreeGrafter"/>
</dbReference>
<dbReference type="InterPro" id="IPR003593">
    <property type="entry name" value="AAA+_ATPase"/>
</dbReference>
<dbReference type="GO" id="GO:0005524">
    <property type="term" value="F:ATP binding"/>
    <property type="evidence" value="ECO:0007669"/>
    <property type="project" value="UniProtKB-KW"/>
</dbReference>
<comment type="similarity">
    <text evidence="9">Belongs to the ABC transporter superfamily. Lipid exporter (TC 3.A.1.106) family.</text>
</comment>
<comment type="subcellular location">
    <subcellularLocation>
        <location evidence="1">Cell membrane</location>
        <topology evidence="1">Multi-pass membrane protein</topology>
    </subcellularLocation>
</comment>
<evidence type="ECO:0000256" key="8">
    <source>
        <dbReference type="ARBA" id="ARBA00023136"/>
    </source>
</evidence>
<evidence type="ECO:0000313" key="15">
    <source>
        <dbReference type="Proteomes" id="UP000007967"/>
    </source>
</evidence>
<evidence type="ECO:0000256" key="7">
    <source>
        <dbReference type="ARBA" id="ARBA00022989"/>
    </source>
</evidence>
<dbReference type="PANTHER" id="PTHR43394:SF1">
    <property type="entry name" value="ATP-BINDING CASSETTE SUB-FAMILY B MEMBER 10, MITOCHONDRIAL"/>
    <property type="match status" value="1"/>
</dbReference>
<dbReference type="RefSeq" id="WP_012919900.1">
    <property type="nucleotide sequence ID" value="NC_013729.1"/>
</dbReference>
<dbReference type="Pfam" id="PF00664">
    <property type="entry name" value="ABC_membrane"/>
    <property type="match status" value="1"/>
</dbReference>
<keyword evidence="6" id="KW-0067">ATP-binding</keyword>
<dbReference type="PROSITE" id="PS50893">
    <property type="entry name" value="ABC_TRANSPORTER_2"/>
    <property type="match status" value="1"/>
</dbReference>
<keyword evidence="5" id="KW-0547">Nucleotide-binding</keyword>
<keyword evidence="8 11" id="KW-0472">Membrane</keyword>
<feature type="transmembrane region" description="Helical" evidence="11">
    <location>
        <begin position="113"/>
        <end position="130"/>
    </location>
</feature>
<evidence type="ECO:0000256" key="2">
    <source>
        <dbReference type="ARBA" id="ARBA00022448"/>
    </source>
</evidence>
<sequence length="634" mass="69868">MTEQPPQPQEPESEPGARPGSRHGTQTIDREESWRGYAEQSDDELSRATTLRLKEQSRALLGELLRPYHKLIWILVGIVVVENAARLAVPYLVHLGIDHGIPPILAGEGSTTLLTVVGAVFASAVIQAFARQVFLMRAGRLGQTILLGLRRRVFDHFQRLSPSFHDRYTSGRVISRLTSDVDVIDEMLETGFDGLVTALLTLVGTAVLLLTLDLELGLIALLSFPALFFLTAWFRRRSAIVYRRTREAVALVIVHFVESMTGIRAVQAFRREPRNEQIFHGVNDRYREANLESFRINAIFMPSIKGVGNITIVAILAYGGWQAYHGHVTVGVLTAFLLYLRQFFEPLQDISQFYNTFLSASAALEKLSGVLNETPDVPEPKEPAKPTRHAPGHLELREVKFSYVDGVPVLPGLDLDVPAGQTLALVGTTGAGKTTIAKLVARFYDPTGGQVVLDGIDLRKLSEDDLRERVVMVTQENFLFTGSVADNIRFGKPDATMDEIVEAAKVIGAHEFIVRLPDGYETAVEKRGSRLSAGQRQLVAFARAFLADPAVLILDEATSSLDIPSERLIQRALRTILADRTAIVIAHRLSTVETADRVIVLEHGRIIEDGPPEILIGGGGHYAGLHQAWQDSLA</sequence>
<evidence type="ECO:0000256" key="4">
    <source>
        <dbReference type="ARBA" id="ARBA00022692"/>
    </source>
</evidence>
<dbReference type="SUPFAM" id="SSF90123">
    <property type="entry name" value="ABC transporter transmembrane region"/>
    <property type="match status" value="1"/>
</dbReference>
<dbReference type="KEGG" id="kfl:Kfla_2268"/>
<feature type="transmembrane region" description="Helical" evidence="11">
    <location>
        <begin position="216"/>
        <end position="234"/>
    </location>
</feature>
<dbReference type="InterPro" id="IPR036640">
    <property type="entry name" value="ABC1_TM_sf"/>
</dbReference>
<feature type="region of interest" description="Disordered" evidence="10">
    <location>
        <begin position="1"/>
        <end position="41"/>
    </location>
</feature>
<organism evidence="14 15">
    <name type="scientific">Kribbella flavida (strain DSM 17836 / JCM 10339 / NBRC 14399)</name>
    <dbReference type="NCBI Taxonomy" id="479435"/>
    <lineage>
        <taxon>Bacteria</taxon>
        <taxon>Bacillati</taxon>
        <taxon>Actinomycetota</taxon>
        <taxon>Actinomycetes</taxon>
        <taxon>Propionibacteriales</taxon>
        <taxon>Kribbellaceae</taxon>
        <taxon>Kribbella</taxon>
    </lineage>
</organism>
<dbReference type="InterPro" id="IPR003439">
    <property type="entry name" value="ABC_transporter-like_ATP-bd"/>
</dbReference>
<dbReference type="STRING" id="479435.Kfla_2268"/>
<feature type="domain" description="ABC transmembrane type-1" evidence="13">
    <location>
        <begin position="73"/>
        <end position="359"/>
    </location>
</feature>